<dbReference type="SUPFAM" id="SSF52540">
    <property type="entry name" value="P-loop containing nucleoside triphosphate hydrolases"/>
    <property type="match status" value="1"/>
</dbReference>
<dbReference type="EMBL" id="EQ977400">
    <property type="protein sequence ID" value="EEF26403.1"/>
    <property type="molecule type" value="Genomic_DNA"/>
</dbReference>
<keyword evidence="3" id="KW-1185">Reference proteome</keyword>
<feature type="non-terminal residue" evidence="2">
    <location>
        <position position="1"/>
    </location>
</feature>
<reference evidence="3" key="1">
    <citation type="journal article" date="2010" name="Nat. Biotechnol.">
        <title>Draft genome sequence of the oilseed species Ricinus communis.</title>
        <authorList>
            <person name="Chan A.P."/>
            <person name="Crabtree J."/>
            <person name="Zhao Q."/>
            <person name="Lorenzi H."/>
            <person name="Orvis J."/>
            <person name="Puiu D."/>
            <person name="Melake-Berhan A."/>
            <person name="Jones K.M."/>
            <person name="Redman J."/>
            <person name="Chen G."/>
            <person name="Cahoon E.B."/>
            <person name="Gedil M."/>
            <person name="Stanke M."/>
            <person name="Haas B.J."/>
            <person name="Wortman J.R."/>
            <person name="Fraser-Liggett C.M."/>
            <person name="Ravel J."/>
            <person name="Rabinowicz P.D."/>
        </authorList>
    </citation>
    <scope>NUCLEOTIDE SEQUENCE [LARGE SCALE GENOMIC DNA]</scope>
    <source>
        <strain evidence="3">cv. Hale</strain>
    </source>
</reference>
<dbReference type="Gene3D" id="3.40.50.300">
    <property type="entry name" value="P-loop containing nucleotide triphosphate hydrolases"/>
    <property type="match status" value="2"/>
</dbReference>
<organism evidence="2 3">
    <name type="scientific">Ricinus communis</name>
    <name type="common">Castor bean</name>
    <dbReference type="NCBI Taxonomy" id="3988"/>
    <lineage>
        <taxon>Eukaryota</taxon>
        <taxon>Viridiplantae</taxon>
        <taxon>Streptophyta</taxon>
        <taxon>Embryophyta</taxon>
        <taxon>Tracheophyta</taxon>
        <taxon>Spermatophyta</taxon>
        <taxon>Magnoliopsida</taxon>
        <taxon>eudicotyledons</taxon>
        <taxon>Gunneridae</taxon>
        <taxon>Pentapetalae</taxon>
        <taxon>rosids</taxon>
        <taxon>fabids</taxon>
        <taxon>Malpighiales</taxon>
        <taxon>Euphorbiaceae</taxon>
        <taxon>Acalyphoideae</taxon>
        <taxon>Acalypheae</taxon>
        <taxon>Ricinus</taxon>
    </lineage>
</organism>
<dbReference type="InParanoid" id="B9TCL2"/>
<name>B9TCL2_RICCO</name>
<evidence type="ECO:0000313" key="3">
    <source>
        <dbReference type="Proteomes" id="UP000008311"/>
    </source>
</evidence>
<dbReference type="InterPro" id="IPR027417">
    <property type="entry name" value="P-loop_NTPase"/>
</dbReference>
<feature type="domain" description="UvrD-like helicase C-terminal" evidence="1">
    <location>
        <begin position="241"/>
        <end position="289"/>
    </location>
</feature>
<evidence type="ECO:0000313" key="2">
    <source>
        <dbReference type="EMBL" id="EEF26403.1"/>
    </source>
</evidence>
<protein>
    <recommendedName>
        <fullName evidence="1">UvrD-like helicase C-terminal domain-containing protein</fullName>
    </recommendedName>
</protein>
<dbReference type="STRING" id="3988.B9TCL2"/>
<gene>
    <name evidence="2" type="ORF">RCOM_2121980</name>
</gene>
<accession>B9TCL2</accession>
<dbReference type="Proteomes" id="UP000008311">
    <property type="component" value="Unassembled WGS sequence"/>
</dbReference>
<dbReference type="InterPro" id="IPR027785">
    <property type="entry name" value="UvrD-like_helicase_C"/>
</dbReference>
<proteinExistence type="predicted"/>
<sequence length="302" mass="33548">DAIAAGKRPLYVCYNRPLADHLRTFVPLGATVVSYHQLCVSLLKPMSVCFDFGKPSAFLALEEAFAECELPPHAQYDVLIVDEGQDFQQAWVGALQRLLAPGGRWWWLEDPIQNLYGRAPLTLNGWVEVRASINYRTPRDILRMLEKLSTGELRSEAASPFDDSGIGAFSYADGSAEQATREAIDSLCEEGFRRADIVVLSFQGRDKSQLASLDRLGEYTLSGFTGAYDDEGLPVHREGDVRFESVFRFKGQCAPCIVLTEIDFDALDEAALRRIFVGATRATMKLVLVMSDRAARIVTGRL</sequence>
<dbReference type="Pfam" id="PF13538">
    <property type="entry name" value="UvrD_C_2"/>
    <property type="match status" value="1"/>
</dbReference>
<dbReference type="AlphaFoldDB" id="B9TCL2"/>
<evidence type="ECO:0000259" key="1">
    <source>
        <dbReference type="Pfam" id="PF13538"/>
    </source>
</evidence>